<feature type="transmembrane region" description="Helical" evidence="1">
    <location>
        <begin position="20"/>
        <end position="38"/>
    </location>
</feature>
<name>A0A4Z1E040_9MICO</name>
<dbReference type="Proteomes" id="UP000297318">
    <property type="component" value="Unassembled WGS sequence"/>
</dbReference>
<keyword evidence="3" id="KW-1185">Reference proteome</keyword>
<protein>
    <submittedName>
        <fullName evidence="2">Uncharacterized protein</fullName>
    </submittedName>
</protein>
<dbReference type="EMBL" id="RHPJ01000002">
    <property type="protein sequence ID" value="TGO05325.1"/>
    <property type="molecule type" value="Genomic_DNA"/>
</dbReference>
<comment type="caution">
    <text evidence="2">The sequence shown here is derived from an EMBL/GenBank/DDBJ whole genome shotgun (WGS) entry which is preliminary data.</text>
</comment>
<keyword evidence="1" id="KW-0472">Membrane</keyword>
<proteinExistence type="predicted"/>
<reference evidence="2 3" key="1">
    <citation type="submission" date="2018-11" db="EMBL/GenBank/DDBJ databases">
        <title>Complete genome sequencing of the Actinobacteria Serinibacter sp. K3-2.</title>
        <authorList>
            <person name="Rakitin A.L."/>
            <person name="Beletsky A.V."/>
            <person name="Mardanov A.V."/>
            <person name="Ravin N.V."/>
            <person name="Gromova A.S."/>
            <person name="Filippova S.N."/>
            <person name="Gal'Chenko V.F."/>
        </authorList>
    </citation>
    <scope>NUCLEOTIDE SEQUENCE [LARGE SCALE GENOMIC DNA]</scope>
    <source>
        <strain evidence="2 3">K3-2</strain>
    </source>
</reference>
<dbReference type="AlphaFoldDB" id="A0A4Z1E040"/>
<keyword evidence="1" id="KW-0812">Transmembrane</keyword>
<gene>
    <name evidence="2" type="ORF">SERN_1329</name>
</gene>
<keyword evidence="1" id="KW-1133">Transmembrane helix</keyword>
<evidence type="ECO:0000256" key="1">
    <source>
        <dbReference type="SAM" id="Phobius"/>
    </source>
</evidence>
<organism evidence="2 3">
    <name type="scientific">Serinibacter arcticus</name>
    <dbReference type="NCBI Taxonomy" id="1655435"/>
    <lineage>
        <taxon>Bacteria</taxon>
        <taxon>Bacillati</taxon>
        <taxon>Actinomycetota</taxon>
        <taxon>Actinomycetes</taxon>
        <taxon>Micrococcales</taxon>
        <taxon>Beutenbergiaceae</taxon>
        <taxon>Serinibacter</taxon>
    </lineage>
</organism>
<sequence length="45" mass="4992">MLPLVAIVLFFVLRGNGVGAFWLPFAFIIGIGVISRVLRRGSFRD</sequence>
<evidence type="ECO:0000313" key="3">
    <source>
        <dbReference type="Proteomes" id="UP000297318"/>
    </source>
</evidence>
<accession>A0A4Z1E040</accession>
<evidence type="ECO:0000313" key="2">
    <source>
        <dbReference type="EMBL" id="TGO05325.1"/>
    </source>
</evidence>